<gene>
    <name evidence="3" type="ORF">METZ01_LOCUS302246</name>
</gene>
<evidence type="ECO:0000259" key="2">
    <source>
        <dbReference type="Pfam" id="PF04909"/>
    </source>
</evidence>
<dbReference type="GO" id="GO:0016831">
    <property type="term" value="F:carboxy-lyase activity"/>
    <property type="evidence" value="ECO:0007669"/>
    <property type="project" value="InterPro"/>
</dbReference>
<dbReference type="InterPro" id="IPR032465">
    <property type="entry name" value="ACMSD"/>
</dbReference>
<dbReference type="InterPro" id="IPR006680">
    <property type="entry name" value="Amidohydro-rel"/>
</dbReference>
<sequence>MSQHTPSAQSPRLIDADAHNYTSSMDDLLPHLSKRWQAYVQQGGYKLSGVSLYPKIYAQAARRDAIPSEGGIAGSDPDFAREQLLDEWNIDLAILNPLIGVPQIKNPELAVAMMRAVNDWTASRWLDHDPRWRGSILIHPGFPEASAEEIRRWASDRRFVQTLLMARSSTPYGKRELDPIYKVASDAGLPIGIHFGGGGDVPITAVGWPSYYIEDHTGMVQAFEGHVISLVCEGTFAKFPDL</sequence>
<dbReference type="GO" id="GO:0005737">
    <property type="term" value="C:cytoplasm"/>
    <property type="evidence" value="ECO:0007669"/>
    <property type="project" value="TreeGrafter"/>
</dbReference>
<dbReference type="PANTHER" id="PTHR21240">
    <property type="entry name" value="2-AMINO-3-CARBOXYLMUCONATE-6-SEMIALDEHYDE DECARBOXYLASE"/>
    <property type="match status" value="1"/>
</dbReference>
<evidence type="ECO:0000256" key="1">
    <source>
        <dbReference type="ARBA" id="ARBA00023239"/>
    </source>
</evidence>
<dbReference type="Pfam" id="PF04909">
    <property type="entry name" value="Amidohydro_2"/>
    <property type="match status" value="1"/>
</dbReference>
<dbReference type="SUPFAM" id="SSF51556">
    <property type="entry name" value="Metallo-dependent hydrolases"/>
    <property type="match status" value="1"/>
</dbReference>
<feature type="non-terminal residue" evidence="3">
    <location>
        <position position="242"/>
    </location>
</feature>
<dbReference type="Gene3D" id="3.20.20.140">
    <property type="entry name" value="Metal-dependent hydrolases"/>
    <property type="match status" value="1"/>
</dbReference>
<dbReference type="AlphaFoldDB" id="A0A382MPN1"/>
<evidence type="ECO:0000313" key="3">
    <source>
        <dbReference type="EMBL" id="SVC49392.1"/>
    </source>
</evidence>
<accession>A0A382MPN1</accession>
<dbReference type="InterPro" id="IPR032466">
    <property type="entry name" value="Metal_Hydrolase"/>
</dbReference>
<dbReference type="PANTHER" id="PTHR21240:SF28">
    <property type="entry name" value="ISO-OROTATE DECARBOXYLASE (EUROFUNG)"/>
    <property type="match status" value="1"/>
</dbReference>
<dbReference type="GO" id="GO:0016787">
    <property type="term" value="F:hydrolase activity"/>
    <property type="evidence" value="ECO:0007669"/>
    <property type="project" value="InterPro"/>
</dbReference>
<name>A0A382MPN1_9ZZZZ</name>
<organism evidence="3">
    <name type="scientific">marine metagenome</name>
    <dbReference type="NCBI Taxonomy" id="408172"/>
    <lineage>
        <taxon>unclassified sequences</taxon>
        <taxon>metagenomes</taxon>
        <taxon>ecological metagenomes</taxon>
    </lineage>
</organism>
<protein>
    <recommendedName>
        <fullName evidence="2">Amidohydrolase-related domain-containing protein</fullName>
    </recommendedName>
</protein>
<feature type="domain" description="Amidohydrolase-related" evidence="2">
    <location>
        <begin position="67"/>
        <end position="242"/>
    </location>
</feature>
<dbReference type="GO" id="GO:0019748">
    <property type="term" value="P:secondary metabolic process"/>
    <property type="evidence" value="ECO:0007669"/>
    <property type="project" value="TreeGrafter"/>
</dbReference>
<reference evidence="3" key="1">
    <citation type="submission" date="2018-05" db="EMBL/GenBank/DDBJ databases">
        <authorList>
            <person name="Lanie J.A."/>
            <person name="Ng W.-L."/>
            <person name="Kazmierczak K.M."/>
            <person name="Andrzejewski T.M."/>
            <person name="Davidsen T.M."/>
            <person name="Wayne K.J."/>
            <person name="Tettelin H."/>
            <person name="Glass J.I."/>
            <person name="Rusch D."/>
            <person name="Podicherti R."/>
            <person name="Tsui H.-C.T."/>
            <person name="Winkler M.E."/>
        </authorList>
    </citation>
    <scope>NUCLEOTIDE SEQUENCE</scope>
</reference>
<dbReference type="EMBL" id="UINC01094280">
    <property type="protein sequence ID" value="SVC49392.1"/>
    <property type="molecule type" value="Genomic_DNA"/>
</dbReference>
<keyword evidence="1" id="KW-0456">Lyase</keyword>
<proteinExistence type="predicted"/>